<dbReference type="GO" id="GO:0030234">
    <property type="term" value="F:enzyme regulator activity"/>
    <property type="evidence" value="ECO:0007669"/>
    <property type="project" value="TreeGrafter"/>
</dbReference>
<sequence>MLNNKNNLMGFILYCIFNQAQAEVLVILPESGPMARAGLSVKQGFMSAYQASGQKTPIKFVNSDKKQIAQLLKINVNKKTQMVIGPLVRNEVEGLIKSKPKVRVLALNEVTDQSDNVWQFSLSKKKDDAYALNQILQKDKIKQLYVFRQKGTEVDSELFLMSLVSQMDYPLTLVEEIPENLNKQSSLLLLGNNEWLNSLAKLPSKNVYVLANAIEQYQPIPKGARFCDAPALYDLGWSDVIKAYQHNPVSMPYQRLLAFGGDTWHIAQQYLAEPNLKSIEFEGRTGLIKISNNHIQRIPHCYENTRKGIKTL</sequence>
<gene>
    <name evidence="2" type="ORF">E0H85_01800</name>
</gene>
<dbReference type="Pfam" id="PF04348">
    <property type="entry name" value="LppC"/>
    <property type="match status" value="1"/>
</dbReference>
<dbReference type="Proteomes" id="UP000291380">
    <property type="component" value="Unassembled WGS sequence"/>
</dbReference>
<accession>A0A4R0ER45</accession>
<comment type="caution">
    <text evidence="2">The sequence shown here is derived from an EMBL/GenBank/DDBJ whole genome shotgun (WGS) entry which is preliminary data.</text>
</comment>
<dbReference type="InterPro" id="IPR007443">
    <property type="entry name" value="LpoA"/>
</dbReference>
<reference evidence="2 3" key="1">
    <citation type="submission" date="2019-02" db="EMBL/GenBank/DDBJ databases">
        <title>High diversity of culturable Acinetobacter species in natural soil and water ecosystems.</title>
        <authorList>
            <person name="Radolfova-Krizova L."/>
            <person name="Nemec A."/>
        </authorList>
    </citation>
    <scope>NUCLEOTIDE SEQUENCE [LARGE SCALE GENOMIC DNA]</scope>
    <source>
        <strain evidence="2 3">ANC 4281</strain>
    </source>
</reference>
<dbReference type="Gene3D" id="3.40.50.2300">
    <property type="match status" value="2"/>
</dbReference>
<evidence type="ECO:0000313" key="3">
    <source>
        <dbReference type="Proteomes" id="UP000291380"/>
    </source>
</evidence>
<dbReference type="PANTHER" id="PTHR38038">
    <property type="entry name" value="PENICILLIN-BINDING PROTEIN ACTIVATOR LPOA"/>
    <property type="match status" value="1"/>
</dbReference>
<dbReference type="SUPFAM" id="SSF53822">
    <property type="entry name" value="Periplasmic binding protein-like I"/>
    <property type="match status" value="1"/>
</dbReference>
<evidence type="ECO:0000313" key="2">
    <source>
        <dbReference type="EMBL" id="TCB62275.1"/>
    </source>
</evidence>
<dbReference type="OrthoDB" id="6708821at2"/>
<dbReference type="GO" id="GO:0031241">
    <property type="term" value="C:periplasmic side of cell outer membrane"/>
    <property type="evidence" value="ECO:0007669"/>
    <property type="project" value="TreeGrafter"/>
</dbReference>
<dbReference type="AlphaFoldDB" id="A0A4R0ER45"/>
<dbReference type="PANTHER" id="PTHR38038:SF1">
    <property type="entry name" value="PENICILLIN-BINDING PROTEIN ACTIVATOR LPOA"/>
    <property type="match status" value="1"/>
</dbReference>
<protein>
    <recommendedName>
        <fullName evidence="4">Penicillin-binding protein activator</fullName>
    </recommendedName>
</protein>
<keyword evidence="1" id="KW-0472">Membrane</keyword>
<organism evidence="2 3">
    <name type="scientific">Acinetobacter terrae</name>
    <dbReference type="NCBI Taxonomy" id="2731247"/>
    <lineage>
        <taxon>Bacteria</taxon>
        <taxon>Pseudomonadati</taxon>
        <taxon>Pseudomonadota</taxon>
        <taxon>Gammaproteobacteria</taxon>
        <taxon>Moraxellales</taxon>
        <taxon>Moraxellaceae</taxon>
        <taxon>Acinetobacter</taxon>
        <taxon>Acinetobacter Taxon 24</taxon>
    </lineage>
</organism>
<proteinExistence type="predicted"/>
<dbReference type="GO" id="GO:0009252">
    <property type="term" value="P:peptidoglycan biosynthetic process"/>
    <property type="evidence" value="ECO:0007669"/>
    <property type="project" value="TreeGrafter"/>
</dbReference>
<dbReference type="RefSeq" id="WP_131270225.1">
    <property type="nucleotide sequence ID" value="NZ_SJOA01000001.1"/>
</dbReference>
<name>A0A4R0ER45_9GAMM</name>
<dbReference type="InterPro" id="IPR028082">
    <property type="entry name" value="Peripla_BP_I"/>
</dbReference>
<evidence type="ECO:0008006" key="4">
    <source>
        <dbReference type="Google" id="ProtNLM"/>
    </source>
</evidence>
<dbReference type="EMBL" id="SJOA01000001">
    <property type="protein sequence ID" value="TCB62275.1"/>
    <property type="molecule type" value="Genomic_DNA"/>
</dbReference>
<evidence type="ECO:0000256" key="1">
    <source>
        <dbReference type="ARBA" id="ARBA00023136"/>
    </source>
</evidence>